<feature type="domain" description="Deacetylase sirtuin-type" evidence="5">
    <location>
        <begin position="13"/>
        <end position="268"/>
    </location>
</feature>
<evidence type="ECO:0000256" key="4">
    <source>
        <dbReference type="PROSITE-ProRule" id="PRU00236"/>
    </source>
</evidence>
<sequence length="268" mass="30170">MIDLQNVRKGEVVVENIEGIAKLKEMIDESSKIVFFGGAGVSTESGIPDFRSKDGLYNQHDVRFDMYQPEYLLSHSCLMREPKVYFEFHRQKMDTRNIEPNNAHKYLAKLEETGKLIGVVTQNIDGLHQKAGSKRVYEIHGSALRNYCMNCGTTYPVDYIFDSEDEIPKCDYCGGTVRADITLYEEGLPEDAVEGAISAISSADMLIIGGTSLTVYPAASFINYFRGKYLVIINQSDLDVRRAENTLIIRERIGKVFTELAKLQGIEL</sequence>
<dbReference type="Gene3D" id="3.40.50.1220">
    <property type="entry name" value="TPP-binding domain"/>
    <property type="match status" value="1"/>
</dbReference>
<dbReference type="PROSITE" id="PS50305">
    <property type="entry name" value="SIRTUIN"/>
    <property type="match status" value="1"/>
</dbReference>
<gene>
    <name evidence="6" type="ORF">E7272_12565</name>
</gene>
<feature type="active site" description="Proton acceptor" evidence="4">
    <location>
        <position position="140"/>
    </location>
</feature>
<comment type="caution">
    <text evidence="6">The sequence shown here is derived from an EMBL/GenBank/DDBJ whole genome shotgun (WGS) entry which is preliminary data.</text>
</comment>
<evidence type="ECO:0000256" key="2">
    <source>
        <dbReference type="ARBA" id="ARBA00022679"/>
    </source>
</evidence>
<dbReference type="Pfam" id="PF02146">
    <property type="entry name" value="SIR2"/>
    <property type="match status" value="1"/>
</dbReference>
<dbReference type="PANTHER" id="PTHR11085:SF4">
    <property type="entry name" value="NAD-DEPENDENT PROTEIN DEACYLASE"/>
    <property type="match status" value="1"/>
</dbReference>
<evidence type="ECO:0000313" key="6">
    <source>
        <dbReference type="EMBL" id="MBE5920656.1"/>
    </source>
</evidence>
<proteinExistence type="predicted"/>
<keyword evidence="2" id="KW-0808">Transferase</keyword>
<evidence type="ECO:0000256" key="1">
    <source>
        <dbReference type="ARBA" id="ARBA00012928"/>
    </source>
</evidence>
<dbReference type="EC" id="2.3.1.286" evidence="1"/>
<dbReference type="GO" id="GO:0046872">
    <property type="term" value="F:metal ion binding"/>
    <property type="evidence" value="ECO:0007669"/>
    <property type="project" value="UniProtKB-KW"/>
</dbReference>
<feature type="binding site" evidence="4">
    <location>
        <position position="173"/>
    </location>
    <ligand>
        <name>Zn(2+)</name>
        <dbReference type="ChEBI" id="CHEBI:29105"/>
    </ligand>
</feature>
<keyword evidence="4" id="KW-0862">Zinc</keyword>
<dbReference type="PANTHER" id="PTHR11085">
    <property type="entry name" value="NAD-DEPENDENT PROTEIN DEACYLASE SIRTUIN-5, MITOCHONDRIAL-RELATED"/>
    <property type="match status" value="1"/>
</dbReference>
<keyword evidence="4" id="KW-0479">Metal-binding</keyword>
<dbReference type="InterPro" id="IPR026591">
    <property type="entry name" value="Sirtuin_cat_small_dom_sf"/>
</dbReference>
<protein>
    <recommendedName>
        <fullName evidence="1">protein acetyllysine N-acetyltransferase</fullName>
        <ecNumber evidence="1">2.3.1.286</ecNumber>
    </recommendedName>
</protein>
<accession>A0A927YRR1</accession>
<dbReference type="NCBIfam" id="NF001752">
    <property type="entry name" value="PRK00481.1-1"/>
    <property type="match status" value="1"/>
</dbReference>
<evidence type="ECO:0000313" key="7">
    <source>
        <dbReference type="Proteomes" id="UP000766246"/>
    </source>
</evidence>
<dbReference type="Gene3D" id="3.30.1600.10">
    <property type="entry name" value="SIR2/SIRT2 'Small Domain"/>
    <property type="match status" value="1"/>
</dbReference>
<feature type="binding site" evidence="4">
    <location>
        <position position="151"/>
    </location>
    <ligand>
        <name>Zn(2+)</name>
        <dbReference type="ChEBI" id="CHEBI:29105"/>
    </ligand>
</feature>
<evidence type="ECO:0000259" key="5">
    <source>
        <dbReference type="PROSITE" id="PS50305"/>
    </source>
</evidence>
<dbReference type="InterPro" id="IPR026590">
    <property type="entry name" value="Ssirtuin_cat_dom"/>
</dbReference>
<dbReference type="InterPro" id="IPR029035">
    <property type="entry name" value="DHS-like_NAD/FAD-binding_dom"/>
</dbReference>
<organism evidence="6 7">
    <name type="scientific">Pseudobutyrivibrio ruminis</name>
    <dbReference type="NCBI Taxonomy" id="46206"/>
    <lineage>
        <taxon>Bacteria</taxon>
        <taxon>Bacillati</taxon>
        <taxon>Bacillota</taxon>
        <taxon>Clostridia</taxon>
        <taxon>Lachnospirales</taxon>
        <taxon>Lachnospiraceae</taxon>
        <taxon>Pseudobutyrivibrio</taxon>
    </lineage>
</organism>
<dbReference type="SUPFAM" id="SSF52467">
    <property type="entry name" value="DHS-like NAD/FAD-binding domain"/>
    <property type="match status" value="1"/>
</dbReference>
<feature type="binding site" evidence="4">
    <location>
        <position position="170"/>
    </location>
    <ligand>
        <name>Zn(2+)</name>
        <dbReference type="ChEBI" id="CHEBI:29105"/>
    </ligand>
</feature>
<name>A0A927YRR1_9FIRM</name>
<reference evidence="6" key="1">
    <citation type="submission" date="2019-04" db="EMBL/GenBank/DDBJ databases">
        <title>Evolution of Biomass-Degrading Anaerobic Consortia Revealed by Metagenomics.</title>
        <authorList>
            <person name="Peng X."/>
        </authorList>
    </citation>
    <scope>NUCLEOTIDE SEQUENCE</scope>
    <source>
        <strain evidence="6">SIG311</strain>
    </source>
</reference>
<evidence type="ECO:0000256" key="3">
    <source>
        <dbReference type="ARBA" id="ARBA00023027"/>
    </source>
</evidence>
<dbReference type="Proteomes" id="UP000766246">
    <property type="component" value="Unassembled WGS sequence"/>
</dbReference>
<keyword evidence="3" id="KW-0520">NAD</keyword>
<feature type="binding site" evidence="4">
    <location>
        <position position="148"/>
    </location>
    <ligand>
        <name>Zn(2+)</name>
        <dbReference type="ChEBI" id="CHEBI:29105"/>
    </ligand>
</feature>
<dbReference type="AlphaFoldDB" id="A0A927YRR1"/>
<dbReference type="InterPro" id="IPR003000">
    <property type="entry name" value="Sirtuin"/>
</dbReference>
<dbReference type="GO" id="GO:0017136">
    <property type="term" value="F:histone deacetylase activity, NAD-dependent"/>
    <property type="evidence" value="ECO:0007669"/>
    <property type="project" value="TreeGrafter"/>
</dbReference>
<dbReference type="InterPro" id="IPR050134">
    <property type="entry name" value="NAD-dep_sirtuin_deacylases"/>
</dbReference>
<dbReference type="GO" id="GO:0070403">
    <property type="term" value="F:NAD+ binding"/>
    <property type="evidence" value="ECO:0007669"/>
    <property type="project" value="InterPro"/>
</dbReference>
<dbReference type="EMBL" id="SVER01000042">
    <property type="protein sequence ID" value="MBE5920656.1"/>
    <property type="molecule type" value="Genomic_DNA"/>
</dbReference>